<sequence>MGQTPNLLMLPLDLSVRPEGFEPHSRATGVPRRDVAPTDPFLSSNVYAEQIPLDEHGGGKGTFGGNGYRASKYRDARVSSVTWLGTHFKVSYTYGPANANRHKYLFARRVIVASGPGPAATTRYAENTPLGVYCTGDTYLNHNVQLRGRVVAVEGGSATAAWAVEKALLSGAAHVYWFTRPGQGTLEDRFAAAFPAGDRNVWLKYQPNVTRLVGTIAESEWVMRGSVATDRLRLLFQSGHEFFVDQYVAAVGATETGGFLAPQLTDGLTAIVDTHGHLHPSRSAILAYAGVEGRLMIVGAGVFKVSSNARRPQVDPSRYARGNEYLPTAARPPEGIPTIIASLATLTRYLHGGASRWLDVNLANFGDLDEHFAMSVARSFVRVVLPEVGTYSVEQIARFIADQVIGTRIMKTSPYGVKVEELAEIHRVLSAPGFGEGPHLKSLLDAYYR</sequence>
<dbReference type="eggNOG" id="COG2072">
    <property type="taxonomic scope" value="Bacteria"/>
</dbReference>
<protein>
    <submittedName>
        <fullName evidence="1">Uncharacterized protein</fullName>
    </submittedName>
</protein>
<gene>
    <name evidence="1" type="ordered locus">COCOR_01484</name>
</gene>
<reference evidence="2" key="2">
    <citation type="submission" date="2012-03" db="EMBL/GenBank/DDBJ databases">
        <title>Genome sequence of the fruiting myxobacterium Corallococcus coralloides DSM 2259.</title>
        <authorList>
            <person name="Huntley S."/>
            <person name="Zhang Y."/>
            <person name="Treuner-Lange A."/>
            <person name="Sensen C.W."/>
            <person name="Sogaard-Andersen L."/>
        </authorList>
    </citation>
    <scope>NUCLEOTIDE SEQUENCE [LARGE SCALE GENOMIC DNA]</scope>
    <source>
        <strain evidence="2">ATCC 25202 / DSM 2259 / NBRC 100086 / M2</strain>
    </source>
</reference>
<reference evidence="1 2" key="1">
    <citation type="journal article" date="2012" name="J. Bacteriol.">
        <title>Complete Genome Sequence of the Fruiting Myxobacterium Corallococcus coralloides DSM 2259.</title>
        <authorList>
            <person name="Huntley S."/>
            <person name="Zhang Y."/>
            <person name="Treuner-Lange A."/>
            <person name="Kneip S."/>
            <person name="Sensen C.W."/>
            <person name="Sogaard-Andersen L."/>
        </authorList>
    </citation>
    <scope>NUCLEOTIDE SEQUENCE [LARGE SCALE GENOMIC DNA]</scope>
    <source>
        <strain evidence="2">ATCC 25202 / DSM 2259 / NBRC 100086 / M2</strain>
    </source>
</reference>
<dbReference type="EMBL" id="CP003389">
    <property type="protein sequence ID" value="AFE04095.1"/>
    <property type="molecule type" value="Genomic_DNA"/>
</dbReference>
<keyword evidence="2" id="KW-1185">Reference proteome</keyword>
<name>H8MVD4_CORCM</name>
<dbReference type="STRING" id="1144275.COCOR_01484"/>
<evidence type="ECO:0000313" key="2">
    <source>
        <dbReference type="Proteomes" id="UP000007587"/>
    </source>
</evidence>
<evidence type="ECO:0000313" key="1">
    <source>
        <dbReference type="EMBL" id="AFE04095.1"/>
    </source>
</evidence>
<organism evidence="1 2">
    <name type="scientific">Corallococcus coralloides (strain ATCC 25202 / DSM 2259 / NBRC 100086 / M2)</name>
    <name type="common">Myxococcus coralloides</name>
    <dbReference type="NCBI Taxonomy" id="1144275"/>
    <lineage>
        <taxon>Bacteria</taxon>
        <taxon>Pseudomonadati</taxon>
        <taxon>Myxococcota</taxon>
        <taxon>Myxococcia</taxon>
        <taxon>Myxococcales</taxon>
        <taxon>Cystobacterineae</taxon>
        <taxon>Myxococcaceae</taxon>
        <taxon>Corallococcus</taxon>
    </lineage>
</organism>
<dbReference type="AlphaFoldDB" id="H8MVD4"/>
<dbReference type="InParanoid" id="H8MVD4"/>
<dbReference type="Proteomes" id="UP000007587">
    <property type="component" value="Chromosome"/>
</dbReference>
<dbReference type="InterPro" id="IPR036188">
    <property type="entry name" value="FAD/NAD-bd_sf"/>
</dbReference>
<accession>H8MVD4</accession>
<dbReference type="KEGG" id="ccx:COCOR_01484"/>
<dbReference type="SUPFAM" id="SSF51905">
    <property type="entry name" value="FAD/NAD(P)-binding domain"/>
    <property type="match status" value="1"/>
</dbReference>
<dbReference type="HOGENOM" id="CLU_609312_0_0_7"/>
<proteinExistence type="predicted"/>